<gene>
    <name evidence="1" type="ORF">FLAPXU55_00151</name>
</gene>
<comment type="caution">
    <text evidence="1">The sequence shown here is derived from an EMBL/GenBank/DDBJ whole genome shotgun (WGS) entry which is preliminary data.</text>
</comment>
<accession>A0A9N8IY77</accession>
<reference evidence="1 2" key="1">
    <citation type="submission" date="2020-06" db="EMBL/GenBank/DDBJ databases">
        <authorList>
            <person name="Criscuolo A."/>
        </authorList>
    </citation>
    <scope>NUCLEOTIDE SEQUENCE [LARGE SCALE GENOMIC DNA]</scope>
    <source>
        <strain evidence="1">PXU-55</strain>
    </source>
</reference>
<evidence type="ECO:0000313" key="1">
    <source>
        <dbReference type="EMBL" id="CAC9972475.1"/>
    </source>
</evidence>
<evidence type="ECO:0000313" key="2">
    <source>
        <dbReference type="Proteomes" id="UP000533639"/>
    </source>
</evidence>
<dbReference type="AlphaFoldDB" id="A0A9N8IY77"/>
<dbReference type="Proteomes" id="UP000533639">
    <property type="component" value="Unassembled WGS sequence"/>
</dbReference>
<sequence>MVLSLILFVSCQENKMELKLINKEIICKRFSADTMEAFYNYPKFNSENERYIFTNIVKFELFNQTDKKYLFFIKSLNLYDIYNLDIIIEDERGNFIYKNEPLIDPSYSCKLGSLIEQDFYIQSNKEELLKKNGYNIKSEILNFYNQEAIISSKENYLFQTSLSLPFVVEDKEENLRRPIYFKLNPEKKYTFRLKYKLKDDIEKVIPKDILANYKENNIEIFKGEIETQKIPIVFK</sequence>
<organism evidence="1 2">
    <name type="scientific">Flavobacterium panici</name>
    <dbReference type="NCBI Taxonomy" id="2654843"/>
    <lineage>
        <taxon>Bacteria</taxon>
        <taxon>Pseudomonadati</taxon>
        <taxon>Bacteroidota</taxon>
        <taxon>Flavobacteriia</taxon>
        <taxon>Flavobacteriales</taxon>
        <taxon>Flavobacteriaceae</taxon>
        <taxon>Flavobacterium</taxon>
    </lineage>
</organism>
<protein>
    <submittedName>
        <fullName evidence="1">Uncharacterized protein</fullName>
    </submittedName>
</protein>
<keyword evidence="2" id="KW-1185">Reference proteome</keyword>
<name>A0A9N8IY77_9FLAO</name>
<dbReference type="EMBL" id="CAIJDE010000017">
    <property type="protein sequence ID" value="CAC9972475.1"/>
    <property type="molecule type" value="Genomic_DNA"/>
</dbReference>
<proteinExistence type="predicted"/>